<feature type="transmembrane region" description="Helical" evidence="1">
    <location>
        <begin position="9"/>
        <end position="27"/>
    </location>
</feature>
<keyword evidence="1" id="KW-0472">Membrane</keyword>
<reference evidence="2 3" key="1">
    <citation type="journal article" date="2016" name="Nat. Commun.">
        <title>Thousands of microbial genomes shed light on interconnected biogeochemical processes in an aquifer system.</title>
        <authorList>
            <person name="Anantharaman K."/>
            <person name="Brown C.T."/>
            <person name="Hug L.A."/>
            <person name="Sharon I."/>
            <person name="Castelle C.J."/>
            <person name="Probst A.J."/>
            <person name="Thomas B.C."/>
            <person name="Singh A."/>
            <person name="Wilkins M.J."/>
            <person name="Karaoz U."/>
            <person name="Brodie E.L."/>
            <person name="Williams K.H."/>
            <person name="Hubbard S.S."/>
            <person name="Banfield J.F."/>
        </authorList>
    </citation>
    <scope>NUCLEOTIDE SEQUENCE [LARGE SCALE GENOMIC DNA]</scope>
</reference>
<keyword evidence="1" id="KW-1133">Transmembrane helix</keyword>
<dbReference type="AlphaFoldDB" id="A0A1F4ZTL6"/>
<feature type="transmembrane region" description="Helical" evidence="1">
    <location>
        <begin position="68"/>
        <end position="86"/>
    </location>
</feature>
<evidence type="ECO:0000313" key="2">
    <source>
        <dbReference type="EMBL" id="OGD09779.1"/>
    </source>
</evidence>
<dbReference type="EMBL" id="MEXR01000023">
    <property type="protein sequence ID" value="OGD09779.1"/>
    <property type="molecule type" value="Genomic_DNA"/>
</dbReference>
<dbReference type="STRING" id="1797263.A2397_01795"/>
<keyword evidence="1" id="KW-0812">Transmembrane</keyword>
<evidence type="ECO:0000313" key="3">
    <source>
        <dbReference type="Proteomes" id="UP000176424"/>
    </source>
</evidence>
<evidence type="ECO:0000256" key="1">
    <source>
        <dbReference type="SAM" id="Phobius"/>
    </source>
</evidence>
<protein>
    <submittedName>
        <fullName evidence="2">Uncharacterized protein</fullName>
    </submittedName>
</protein>
<accession>A0A1F4ZTL6</accession>
<comment type="caution">
    <text evidence="2">The sequence shown here is derived from an EMBL/GenBank/DDBJ whole genome shotgun (WGS) entry which is preliminary data.</text>
</comment>
<name>A0A1F4ZTL6_9BACT</name>
<organism evidence="2 3">
    <name type="scientific">Candidatus Amesbacteria bacterium RIFOXYB1_FULL_44_23</name>
    <dbReference type="NCBI Taxonomy" id="1797263"/>
    <lineage>
        <taxon>Bacteria</taxon>
        <taxon>Candidatus Amesiibacteriota</taxon>
    </lineage>
</organism>
<gene>
    <name evidence="2" type="ORF">A2397_01795</name>
</gene>
<proteinExistence type="predicted"/>
<dbReference type="Proteomes" id="UP000176424">
    <property type="component" value="Unassembled WGS sequence"/>
</dbReference>
<feature type="transmembrane region" description="Helical" evidence="1">
    <location>
        <begin position="39"/>
        <end position="56"/>
    </location>
</feature>
<sequence length="107" mass="11906">MFNLEEKTAIATCYIPVLGVLPALVFLITEKNPKVKWQAWQAVLIWATVWAAGWLLETSMFLRQLTPAINLGGMIALPLFLLIKASSGETVKLPFLGELIDKILKKP</sequence>